<organism evidence="1 2">
    <name type="scientific">Holotrichia oblita</name>
    <name type="common">Chafer beetle</name>
    <dbReference type="NCBI Taxonomy" id="644536"/>
    <lineage>
        <taxon>Eukaryota</taxon>
        <taxon>Metazoa</taxon>
        <taxon>Ecdysozoa</taxon>
        <taxon>Arthropoda</taxon>
        <taxon>Hexapoda</taxon>
        <taxon>Insecta</taxon>
        <taxon>Pterygota</taxon>
        <taxon>Neoptera</taxon>
        <taxon>Endopterygota</taxon>
        <taxon>Coleoptera</taxon>
        <taxon>Polyphaga</taxon>
        <taxon>Scarabaeiformia</taxon>
        <taxon>Scarabaeidae</taxon>
        <taxon>Melolonthinae</taxon>
        <taxon>Holotrichia</taxon>
    </lineage>
</organism>
<proteinExistence type="predicted"/>
<dbReference type="Proteomes" id="UP001056778">
    <property type="component" value="Chromosome 1"/>
</dbReference>
<keyword evidence="2" id="KW-1185">Reference proteome</keyword>
<name>A0ACB9TWI6_HOLOL</name>
<comment type="caution">
    <text evidence="1">The sequence shown here is derived from an EMBL/GenBank/DDBJ whole genome shotgun (WGS) entry which is preliminary data.</text>
</comment>
<protein>
    <submittedName>
        <fullName evidence="1">Tonsoku-like protein</fullName>
    </submittedName>
</protein>
<evidence type="ECO:0000313" key="1">
    <source>
        <dbReference type="EMBL" id="KAI4471123.1"/>
    </source>
</evidence>
<accession>A0ACB9TWI6</accession>
<dbReference type="EMBL" id="CM043015">
    <property type="protein sequence ID" value="KAI4471123.1"/>
    <property type="molecule type" value="Genomic_DNA"/>
</dbReference>
<evidence type="ECO:0000313" key="2">
    <source>
        <dbReference type="Proteomes" id="UP001056778"/>
    </source>
</evidence>
<reference evidence="1" key="1">
    <citation type="submission" date="2022-04" db="EMBL/GenBank/DDBJ databases">
        <title>Chromosome-scale genome assembly of Holotrichia oblita Faldermann.</title>
        <authorList>
            <person name="Rongchong L."/>
        </authorList>
    </citation>
    <scope>NUCLEOTIDE SEQUENCE</scope>
    <source>
        <strain evidence="1">81SQS9</strain>
    </source>
</reference>
<gene>
    <name evidence="1" type="ORF">MML48_1g07831</name>
</gene>
<sequence>MEEQKLLKRKKRASTENDKMSLITACIKLAEYYFTTNKYDLAIAEYVKVGMLYKALNKPIDYAQCNRMIGEAYSHLKQYNKALKHQNIHLKIAIEEANKLEEQRAHATLGHTYLTRYEDVQNIEDLGLAEKCFKKSLAICERLNGINQREHMDMTARLFANLAVVDECLANYDKAIQLVQKCIDICKAHDIFEQLERGYAILGSIYNKKGDYKNAIAQYNLAIEVASRLQDKENLISAVLLAKGDIFIKLSDFSNAKNILLKAYKLKSKNHDDHIEDLEHTLKIVAVMSYTEDRLLTISNDDYETKKQLYEKMGDGASSLKVFAKAIDYYKKMLQAAIDNKEPEINLGSCYFSLAQTYYDDEQYANALEFFQKYYRVCKNNLKEGTSTLISIAEVMDTLGKNSDDVEKIYEQAIALCKEASDNHLEGKTISKYMRYLQKYNLDSKAEQLQEELNKLAYYVPSDTESDGTEIQTTSNIGEDINIDDITDGTDDENELPRTRATRKRNKTITMKKNAKGETQLHTACINGNYDVVKQLIERGHLINVRDNCGWLPLHEACNHGHLDIVKLLVEKGAAVNDRGGIKCDGVTPLHDAAVNGHLEIVEYLMDNGASLISKKDNGETPLHCLQSWRQNVQNTTAATQTHYELISRRMLEALERSGHACDIVLEDDAYNAALVSESDHLLANKKNKRIAYTLSSSDDELMEIDKVSSDESASDAESIHSGSKATEQYQEVMKSLRYRSSNEKSDNSIQQRLTKRSALLDPDEVGDDWLDDDLGRMKKRKTFNTFTSTSGIRNTNQVSATKEQTKLYSPPRQPRNFNVVDFKENHEPSTIRNKKKSGSHL</sequence>